<dbReference type="InterPro" id="IPR000374">
    <property type="entry name" value="PC_trans"/>
</dbReference>
<evidence type="ECO:0000256" key="3">
    <source>
        <dbReference type="ARBA" id="ARBA00005119"/>
    </source>
</evidence>
<dbReference type="OrthoDB" id="9799199at2"/>
<comment type="pathway">
    <text evidence="4">Lipid metabolism.</text>
</comment>
<feature type="transmembrane region" description="Helical" evidence="19">
    <location>
        <begin position="122"/>
        <end position="140"/>
    </location>
</feature>
<keyword evidence="8" id="KW-1003">Cell membrane</keyword>
<dbReference type="PANTHER" id="PTHR46382:SF1">
    <property type="entry name" value="PHOSPHATIDATE CYTIDYLYLTRANSFERASE"/>
    <property type="match status" value="1"/>
</dbReference>
<keyword evidence="21" id="KW-1185">Reference proteome</keyword>
<feature type="transmembrane region" description="Helical" evidence="19">
    <location>
        <begin position="187"/>
        <end position="208"/>
    </location>
</feature>
<keyword evidence="17" id="KW-1208">Phospholipid metabolism</keyword>
<evidence type="ECO:0000256" key="11">
    <source>
        <dbReference type="ARBA" id="ARBA00022692"/>
    </source>
</evidence>
<feature type="transmembrane region" description="Helical" evidence="19">
    <location>
        <begin position="72"/>
        <end position="90"/>
    </location>
</feature>
<evidence type="ECO:0000313" key="20">
    <source>
        <dbReference type="EMBL" id="SFV33568.1"/>
    </source>
</evidence>
<evidence type="ECO:0000256" key="4">
    <source>
        <dbReference type="ARBA" id="ARBA00005189"/>
    </source>
</evidence>
<keyword evidence="9" id="KW-0444">Lipid biosynthesis</keyword>
<dbReference type="UniPathway" id="UPA00557">
    <property type="reaction ID" value="UER00614"/>
</dbReference>
<evidence type="ECO:0000256" key="15">
    <source>
        <dbReference type="ARBA" id="ARBA00023136"/>
    </source>
</evidence>
<comment type="similarity">
    <text evidence="5 18">Belongs to the CDS family.</text>
</comment>
<dbReference type="AlphaFoldDB" id="A0A1I7NG00"/>
<reference evidence="21" key="1">
    <citation type="submission" date="2016-10" db="EMBL/GenBank/DDBJ databases">
        <authorList>
            <person name="Varghese N."/>
            <person name="Submissions S."/>
        </authorList>
    </citation>
    <scope>NUCLEOTIDE SEQUENCE [LARGE SCALE GENOMIC DNA]</scope>
    <source>
        <strain evidence="21">DSM 1565</strain>
    </source>
</reference>
<dbReference type="GO" id="GO:0016024">
    <property type="term" value="P:CDP-diacylglycerol biosynthetic process"/>
    <property type="evidence" value="ECO:0007669"/>
    <property type="project" value="UniProtKB-UniPathway"/>
</dbReference>
<gene>
    <name evidence="20" type="ORF">SAMN04488557_2038</name>
</gene>
<comment type="pathway">
    <text evidence="3 18">Phospholipid metabolism; CDP-diacylglycerol biosynthesis; CDP-diacylglycerol from sn-glycerol 3-phosphate: step 3/3.</text>
</comment>
<dbReference type="GO" id="GO:0004605">
    <property type="term" value="F:phosphatidate cytidylyltransferase activity"/>
    <property type="evidence" value="ECO:0007669"/>
    <property type="project" value="UniProtKB-EC"/>
</dbReference>
<protein>
    <recommendedName>
        <fullName evidence="7 18">Phosphatidate cytidylyltransferase</fullName>
        <ecNumber evidence="6 18">2.7.7.41</ecNumber>
    </recommendedName>
</protein>
<keyword evidence="14" id="KW-0443">Lipid metabolism</keyword>
<dbReference type="PROSITE" id="PS01315">
    <property type="entry name" value="CDS"/>
    <property type="match status" value="1"/>
</dbReference>
<evidence type="ECO:0000256" key="16">
    <source>
        <dbReference type="ARBA" id="ARBA00023209"/>
    </source>
</evidence>
<sequence length="290" mass="29897">MPADNPDNQRPFLGGALDFIPYELRLRIASGVAIGVVAFAMLYWSPAAFAVLTFLIAAAMSWEWGRIVRGEMPDRALVVHIIAVFIAAVLVTNDMAGLSVLTAVVGAAVVAALAIGSGRARLSGAGVMYTALPVVALVWLRSDEPLGFLATLFVLIAVAVTDIAAYVSGRTIGGPKLWPEISPNKTWSGLLGGITAAGFAGLLFSFFTGSGTPLWLAGLGLATGLVAQCGDLAESALKRHFGLKDSGGLIPGHGGFMDRMDGIVTASVLAALIGLAIDAYAPARALLYGS</sequence>
<evidence type="ECO:0000256" key="1">
    <source>
        <dbReference type="ARBA" id="ARBA00001698"/>
    </source>
</evidence>
<evidence type="ECO:0000256" key="2">
    <source>
        <dbReference type="ARBA" id="ARBA00004651"/>
    </source>
</evidence>
<comment type="catalytic activity">
    <reaction evidence="1 18">
        <text>a 1,2-diacyl-sn-glycero-3-phosphate + CTP + H(+) = a CDP-1,2-diacyl-sn-glycerol + diphosphate</text>
        <dbReference type="Rhea" id="RHEA:16229"/>
        <dbReference type="ChEBI" id="CHEBI:15378"/>
        <dbReference type="ChEBI" id="CHEBI:33019"/>
        <dbReference type="ChEBI" id="CHEBI:37563"/>
        <dbReference type="ChEBI" id="CHEBI:58332"/>
        <dbReference type="ChEBI" id="CHEBI:58608"/>
        <dbReference type="EC" id="2.7.7.41"/>
    </reaction>
</comment>
<evidence type="ECO:0000313" key="21">
    <source>
        <dbReference type="Proteomes" id="UP000199423"/>
    </source>
</evidence>
<dbReference type="Proteomes" id="UP000199423">
    <property type="component" value="Unassembled WGS sequence"/>
</dbReference>
<evidence type="ECO:0000256" key="9">
    <source>
        <dbReference type="ARBA" id="ARBA00022516"/>
    </source>
</evidence>
<keyword evidence="10 18" id="KW-0808">Transferase</keyword>
<proteinExistence type="inferred from homology"/>
<evidence type="ECO:0000256" key="5">
    <source>
        <dbReference type="ARBA" id="ARBA00010185"/>
    </source>
</evidence>
<evidence type="ECO:0000256" key="12">
    <source>
        <dbReference type="ARBA" id="ARBA00022695"/>
    </source>
</evidence>
<comment type="subcellular location">
    <subcellularLocation>
        <location evidence="2">Cell membrane</location>
        <topology evidence="2">Multi-pass membrane protein</topology>
    </subcellularLocation>
</comment>
<feature type="transmembrane region" description="Helical" evidence="19">
    <location>
        <begin position="96"/>
        <end position="115"/>
    </location>
</feature>
<keyword evidence="13 19" id="KW-1133">Transmembrane helix</keyword>
<feature type="transmembrane region" description="Helical" evidence="19">
    <location>
        <begin position="32"/>
        <end position="60"/>
    </location>
</feature>
<evidence type="ECO:0000256" key="17">
    <source>
        <dbReference type="ARBA" id="ARBA00023264"/>
    </source>
</evidence>
<evidence type="ECO:0000256" key="14">
    <source>
        <dbReference type="ARBA" id="ARBA00023098"/>
    </source>
</evidence>
<dbReference type="STRING" id="51670.SAMN04488557_2038"/>
<evidence type="ECO:0000256" key="6">
    <source>
        <dbReference type="ARBA" id="ARBA00012487"/>
    </source>
</evidence>
<dbReference type="RefSeq" id="WP_092867577.1">
    <property type="nucleotide sequence ID" value="NZ_FPCH01000002.1"/>
</dbReference>
<evidence type="ECO:0000256" key="19">
    <source>
        <dbReference type="SAM" id="Phobius"/>
    </source>
</evidence>
<dbReference type="EMBL" id="FPCH01000002">
    <property type="protein sequence ID" value="SFV33568.1"/>
    <property type="molecule type" value="Genomic_DNA"/>
</dbReference>
<keyword evidence="11 18" id="KW-0812">Transmembrane</keyword>
<dbReference type="Pfam" id="PF01148">
    <property type="entry name" value="CTP_transf_1"/>
    <property type="match status" value="1"/>
</dbReference>
<evidence type="ECO:0000256" key="13">
    <source>
        <dbReference type="ARBA" id="ARBA00022989"/>
    </source>
</evidence>
<accession>A0A1I7NG00</accession>
<organism evidence="20 21">
    <name type="scientific">Hyphomicrobium facile</name>
    <dbReference type="NCBI Taxonomy" id="51670"/>
    <lineage>
        <taxon>Bacteria</taxon>
        <taxon>Pseudomonadati</taxon>
        <taxon>Pseudomonadota</taxon>
        <taxon>Alphaproteobacteria</taxon>
        <taxon>Hyphomicrobiales</taxon>
        <taxon>Hyphomicrobiaceae</taxon>
        <taxon>Hyphomicrobium</taxon>
    </lineage>
</organism>
<evidence type="ECO:0000256" key="8">
    <source>
        <dbReference type="ARBA" id="ARBA00022475"/>
    </source>
</evidence>
<keyword evidence="16" id="KW-0594">Phospholipid biosynthesis</keyword>
<feature type="transmembrane region" description="Helical" evidence="19">
    <location>
        <begin position="146"/>
        <end position="167"/>
    </location>
</feature>
<keyword evidence="12 18" id="KW-0548">Nucleotidyltransferase</keyword>
<keyword evidence="15 19" id="KW-0472">Membrane</keyword>
<evidence type="ECO:0000256" key="18">
    <source>
        <dbReference type="RuleBase" id="RU003938"/>
    </source>
</evidence>
<dbReference type="GO" id="GO:0005886">
    <property type="term" value="C:plasma membrane"/>
    <property type="evidence" value="ECO:0007669"/>
    <property type="project" value="UniProtKB-SubCell"/>
</dbReference>
<feature type="transmembrane region" description="Helical" evidence="19">
    <location>
        <begin position="263"/>
        <end position="281"/>
    </location>
</feature>
<evidence type="ECO:0000256" key="7">
    <source>
        <dbReference type="ARBA" id="ARBA00019373"/>
    </source>
</evidence>
<dbReference type="PANTHER" id="PTHR46382">
    <property type="entry name" value="PHOSPHATIDATE CYTIDYLYLTRANSFERASE"/>
    <property type="match status" value="1"/>
</dbReference>
<name>A0A1I7NG00_9HYPH</name>
<evidence type="ECO:0000256" key="10">
    <source>
        <dbReference type="ARBA" id="ARBA00022679"/>
    </source>
</evidence>
<dbReference type="EC" id="2.7.7.41" evidence="6 18"/>